<protein>
    <recommendedName>
        <fullName evidence="4">PDZ domain-containing protein</fullName>
    </recommendedName>
</protein>
<feature type="domain" description="PDZ" evidence="4">
    <location>
        <begin position="85"/>
        <end position="156"/>
    </location>
</feature>
<dbReference type="Proteomes" id="UP000229554">
    <property type="component" value="Unassembled WGS sequence"/>
</dbReference>
<dbReference type="Pfam" id="PF13180">
    <property type="entry name" value="PDZ_2"/>
    <property type="match status" value="1"/>
</dbReference>
<dbReference type="InterPro" id="IPR001940">
    <property type="entry name" value="Peptidase_S1C"/>
</dbReference>
<dbReference type="PANTHER" id="PTHR43343:SF3">
    <property type="entry name" value="PROTEASE DO-LIKE 8, CHLOROPLASTIC"/>
    <property type="match status" value="1"/>
</dbReference>
<dbReference type="PANTHER" id="PTHR43343">
    <property type="entry name" value="PEPTIDASE S12"/>
    <property type="match status" value="1"/>
</dbReference>
<dbReference type="PROSITE" id="PS50106">
    <property type="entry name" value="PDZ"/>
    <property type="match status" value="1"/>
</dbReference>
<gene>
    <name evidence="5" type="ORF">COU88_04635</name>
</gene>
<dbReference type="InterPro" id="IPR001478">
    <property type="entry name" value="PDZ"/>
</dbReference>
<dbReference type="SMART" id="SM00228">
    <property type="entry name" value="PDZ"/>
    <property type="match status" value="1"/>
</dbReference>
<evidence type="ECO:0000313" key="6">
    <source>
        <dbReference type="Proteomes" id="UP000229554"/>
    </source>
</evidence>
<evidence type="ECO:0000313" key="5">
    <source>
        <dbReference type="EMBL" id="PJE62507.1"/>
    </source>
</evidence>
<comment type="similarity">
    <text evidence="1">Belongs to the peptidase S1C family.</text>
</comment>
<evidence type="ECO:0000256" key="3">
    <source>
        <dbReference type="ARBA" id="ARBA00022801"/>
    </source>
</evidence>
<dbReference type="SUPFAM" id="SSF50156">
    <property type="entry name" value="PDZ domain-like"/>
    <property type="match status" value="1"/>
</dbReference>
<dbReference type="InterPro" id="IPR036034">
    <property type="entry name" value="PDZ_sf"/>
</dbReference>
<dbReference type="Pfam" id="PF13365">
    <property type="entry name" value="Trypsin_2"/>
    <property type="match status" value="1"/>
</dbReference>
<evidence type="ECO:0000256" key="1">
    <source>
        <dbReference type="ARBA" id="ARBA00010541"/>
    </source>
</evidence>
<dbReference type="Gene3D" id="2.30.42.10">
    <property type="match status" value="1"/>
</dbReference>
<dbReference type="GO" id="GO:0004252">
    <property type="term" value="F:serine-type endopeptidase activity"/>
    <property type="evidence" value="ECO:0007669"/>
    <property type="project" value="InterPro"/>
</dbReference>
<organism evidence="5 6">
    <name type="scientific">Candidatus Roizmanbacteria bacterium CG10_big_fil_rev_8_21_14_0_10_39_6</name>
    <dbReference type="NCBI Taxonomy" id="1974853"/>
    <lineage>
        <taxon>Bacteria</taxon>
        <taxon>Candidatus Roizmaniibacteriota</taxon>
    </lineage>
</organism>
<reference evidence="6" key="1">
    <citation type="submission" date="2017-09" db="EMBL/GenBank/DDBJ databases">
        <title>Depth-based differentiation of microbial function through sediment-hosted aquifers and enrichment of novel symbionts in the deep terrestrial subsurface.</title>
        <authorList>
            <person name="Probst A.J."/>
            <person name="Ladd B."/>
            <person name="Jarett J.K."/>
            <person name="Geller-Mcgrath D.E."/>
            <person name="Sieber C.M.K."/>
            <person name="Emerson J.B."/>
            <person name="Anantharaman K."/>
            <person name="Thomas B.C."/>
            <person name="Malmstrom R."/>
            <person name="Stieglmeier M."/>
            <person name="Klingl A."/>
            <person name="Woyke T."/>
            <person name="Ryan C.M."/>
            <person name="Banfield J.F."/>
        </authorList>
    </citation>
    <scope>NUCLEOTIDE SEQUENCE [LARGE SCALE GENOMIC DNA]</scope>
</reference>
<evidence type="ECO:0000259" key="4">
    <source>
        <dbReference type="PROSITE" id="PS50106"/>
    </source>
</evidence>
<dbReference type="InterPro" id="IPR009003">
    <property type="entry name" value="Peptidase_S1_PA"/>
</dbReference>
<keyword evidence="2" id="KW-0645">Protease</keyword>
<dbReference type="PRINTS" id="PR00834">
    <property type="entry name" value="PROTEASES2C"/>
</dbReference>
<accession>A0A2M8KRG6</accession>
<proteinExistence type="inferred from homology"/>
<dbReference type="Gene3D" id="2.40.10.10">
    <property type="entry name" value="Trypsin-like serine proteases"/>
    <property type="match status" value="1"/>
</dbReference>
<evidence type="ECO:0000256" key="2">
    <source>
        <dbReference type="ARBA" id="ARBA00022670"/>
    </source>
</evidence>
<sequence>MGEFKNTVTSGIISGLGRGITAGSPYEDYVERLDNVIQTDAAISPGNSGGPLLNASGQVIGINTAVSQQGQNIGFAIPSNVLRELLSNYIASGGTILRPYLGVRYSIIDRDTALINKVPAGALVRDIVKGSGADEARIVIGDIITEIDGTAVTQEEDIAKIVASHKVGDTLTVSVFRDTKIQKIQVNLKKASE</sequence>
<dbReference type="EMBL" id="PFED01000189">
    <property type="protein sequence ID" value="PJE62507.1"/>
    <property type="molecule type" value="Genomic_DNA"/>
</dbReference>
<keyword evidence="3" id="KW-0378">Hydrolase</keyword>
<comment type="caution">
    <text evidence="5">The sequence shown here is derived from an EMBL/GenBank/DDBJ whole genome shotgun (WGS) entry which is preliminary data.</text>
</comment>
<dbReference type="SUPFAM" id="SSF50494">
    <property type="entry name" value="Trypsin-like serine proteases"/>
    <property type="match status" value="1"/>
</dbReference>
<dbReference type="AlphaFoldDB" id="A0A2M8KRG6"/>
<dbReference type="InterPro" id="IPR043504">
    <property type="entry name" value="Peptidase_S1_PA_chymotrypsin"/>
</dbReference>
<name>A0A2M8KRG6_9BACT</name>
<dbReference type="InterPro" id="IPR051201">
    <property type="entry name" value="Chloro_Bact_Ser_Proteases"/>
</dbReference>
<dbReference type="GO" id="GO:0006508">
    <property type="term" value="P:proteolysis"/>
    <property type="evidence" value="ECO:0007669"/>
    <property type="project" value="UniProtKB-KW"/>
</dbReference>